<evidence type="ECO:0000313" key="2">
    <source>
        <dbReference type="Proteomes" id="UP000723463"/>
    </source>
</evidence>
<dbReference type="InterPro" id="IPR001646">
    <property type="entry name" value="5peptide_repeat"/>
</dbReference>
<name>A0A9P6K386_9FUNG</name>
<dbReference type="Pfam" id="PF00805">
    <property type="entry name" value="Pentapeptide"/>
    <property type="match status" value="1"/>
</dbReference>
<comment type="caution">
    <text evidence="1">The sequence shown here is derived from an EMBL/GenBank/DDBJ whole genome shotgun (WGS) entry which is preliminary data.</text>
</comment>
<dbReference type="AlphaFoldDB" id="A0A9P6K386"/>
<gene>
    <name evidence="1" type="ORF">EC957_000500</name>
</gene>
<sequence length="350" mass="39563">MSDHPNEQQGVNVLDSVTHDLRQDSADAFLTVEQIKGYVDEFVQDPDIHSFFGNQPVWSSQEYMDKLTTIPDLMDLVKTPNLLAVTLRALPKVVNPRQDLVDIRIVRVDLYDKFVEQWFALSLRRLESSVLSSVEREALTDLIKDGFVTQGINFLKRLADSIFTKQSGDPVLRYTHIRDKDTWKAEFFGSDPKIRLLREASPLTSTVDTFRFSHLSILEYFFSCVIFSPAKRDPHDKAGPTDVQSFDPDCPLLTRNLLSEPSVLRFLSDRVQKGSEFEVQLREVIEKSKSDPSFATATANAITILIRAGVRFNRADLRGIRVPGADLSGRKFDSAQLREADLAGVNLARS</sequence>
<reference evidence="1" key="1">
    <citation type="journal article" date="2020" name="Fungal Divers.">
        <title>Resolving the Mortierellaceae phylogeny through synthesis of multi-gene phylogenetics and phylogenomics.</title>
        <authorList>
            <person name="Vandepol N."/>
            <person name="Liber J."/>
            <person name="Desiro A."/>
            <person name="Na H."/>
            <person name="Kennedy M."/>
            <person name="Barry K."/>
            <person name="Grigoriev I.V."/>
            <person name="Miller A.N."/>
            <person name="O'Donnell K."/>
            <person name="Stajich J.E."/>
            <person name="Bonito G."/>
        </authorList>
    </citation>
    <scope>NUCLEOTIDE SEQUENCE</scope>
    <source>
        <strain evidence="1">NRRL 2591</strain>
    </source>
</reference>
<dbReference type="EMBL" id="JAAAXW010000106">
    <property type="protein sequence ID" value="KAF9543721.1"/>
    <property type="molecule type" value="Genomic_DNA"/>
</dbReference>
<dbReference type="SUPFAM" id="SSF141571">
    <property type="entry name" value="Pentapeptide repeat-like"/>
    <property type="match status" value="1"/>
</dbReference>
<dbReference type="Gene3D" id="2.160.20.80">
    <property type="entry name" value="E3 ubiquitin-protein ligase SopA"/>
    <property type="match status" value="1"/>
</dbReference>
<dbReference type="Proteomes" id="UP000723463">
    <property type="component" value="Unassembled WGS sequence"/>
</dbReference>
<evidence type="ECO:0000313" key="1">
    <source>
        <dbReference type="EMBL" id="KAF9543721.1"/>
    </source>
</evidence>
<keyword evidence="2" id="KW-1185">Reference proteome</keyword>
<proteinExistence type="predicted"/>
<accession>A0A9P6K386</accession>
<organism evidence="1 2">
    <name type="scientific">Mortierella hygrophila</name>
    <dbReference type="NCBI Taxonomy" id="979708"/>
    <lineage>
        <taxon>Eukaryota</taxon>
        <taxon>Fungi</taxon>
        <taxon>Fungi incertae sedis</taxon>
        <taxon>Mucoromycota</taxon>
        <taxon>Mortierellomycotina</taxon>
        <taxon>Mortierellomycetes</taxon>
        <taxon>Mortierellales</taxon>
        <taxon>Mortierellaceae</taxon>
        <taxon>Mortierella</taxon>
    </lineage>
</organism>
<protein>
    <submittedName>
        <fullName evidence="1">Uncharacterized protein</fullName>
    </submittedName>
</protein>